<reference evidence="2 3" key="1">
    <citation type="submission" date="2022-08" db="EMBL/GenBank/DDBJ databases">
        <authorList>
            <person name="Li F."/>
        </authorList>
    </citation>
    <scope>NUCLEOTIDE SEQUENCE [LARGE SCALE GENOMIC DNA]</scope>
    <source>
        <strain evidence="2 3">10F1B-8-1</strain>
    </source>
</reference>
<comment type="caution">
    <text evidence="2">The sequence shown here is derived from an EMBL/GenBank/DDBJ whole genome shotgun (WGS) entry which is preliminary data.</text>
</comment>
<evidence type="ECO:0008006" key="4">
    <source>
        <dbReference type="Google" id="ProtNLM"/>
    </source>
</evidence>
<evidence type="ECO:0000313" key="2">
    <source>
        <dbReference type="EMBL" id="MCS0498711.1"/>
    </source>
</evidence>
<dbReference type="Proteomes" id="UP001205337">
    <property type="component" value="Unassembled WGS sequence"/>
</dbReference>
<keyword evidence="3" id="KW-1185">Reference proteome</keyword>
<accession>A0ABT1ZDD1</accession>
<organism evidence="2 3">
    <name type="scientific">Protaetiibacter mangrovi</name>
    <dbReference type="NCBI Taxonomy" id="2970926"/>
    <lineage>
        <taxon>Bacteria</taxon>
        <taxon>Bacillati</taxon>
        <taxon>Actinomycetota</taxon>
        <taxon>Actinomycetes</taxon>
        <taxon>Micrococcales</taxon>
        <taxon>Microbacteriaceae</taxon>
        <taxon>Protaetiibacter</taxon>
    </lineage>
</organism>
<keyword evidence="1" id="KW-0472">Membrane</keyword>
<protein>
    <recommendedName>
        <fullName evidence="4">PH domain-containing protein</fullName>
    </recommendedName>
</protein>
<feature type="transmembrane region" description="Helical" evidence="1">
    <location>
        <begin position="53"/>
        <end position="76"/>
    </location>
</feature>
<feature type="transmembrane region" description="Helical" evidence="1">
    <location>
        <begin position="20"/>
        <end position="41"/>
    </location>
</feature>
<evidence type="ECO:0000313" key="3">
    <source>
        <dbReference type="Proteomes" id="UP001205337"/>
    </source>
</evidence>
<proteinExistence type="predicted"/>
<keyword evidence="1" id="KW-1133">Transmembrane helix</keyword>
<gene>
    <name evidence="2" type="ORF">NUH29_03990</name>
</gene>
<sequence length="220" mass="23089">MQRHDDEAARPALVDETGAWAPSPLFSAFLGALGLSGALAVHSGADASALADFLLLASLVAGSTLVLFAGLMIWAARAGQRVAELAALRPGAVVLRGARVRGLGAAMRRLHPDVAFLPVGITLLADETGFELWSGSPEHPIRLGREPWERVDVIRVSRVTRWGRAVGGVTLEVRTCAGDSVELPLGVLGAGLGGLAVPSGLELETIVARLRDRRDESVRV</sequence>
<dbReference type="EMBL" id="JANTHX010000004">
    <property type="protein sequence ID" value="MCS0498711.1"/>
    <property type="molecule type" value="Genomic_DNA"/>
</dbReference>
<dbReference type="RefSeq" id="WP_258797710.1">
    <property type="nucleotide sequence ID" value="NZ_JANTHX010000004.1"/>
</dbReference>
<evidence type="ECO:0000256" key="1">
    <source>
        <dbReference type="SAM" id="Phobius"/>
    </source>
</evidence>
<keyword evidence="1" id="KW-0812">Transmembrane</keyword>
<name>A0ABT1ZDD1_9MICO</name>